<proteinExistence type="predicted"/>
<evidence type="ECO:0000313" key="3">
    <source>
        <dbReference type="Proteomes" id="UP000219353"/>
    </source>
</evidence>
<evidence type="ECO:0000259" key="1">
    <source>
        <dbReference type="Pfam" id="PF13524"/>
    </source>
</evidence>
<dbReference type="OrthoDB" id="8989364at2"/>
<dbReference type="Gene3D" id="3.40.50.2000">
    <property type="entry name" value="Glycogen Phosphorylase B"/>
    <property type="match status" value="1"/>
</dbReference>
<dbReference type="Proteomes" id="UP000219353">
    <property type="component" value="Unassembled WGS sequence"/>
</dbReference>
<reference evidence="3" key="1">
    <citation type="submission" date="2017-09" db="EMBL/GenBank/DDBJ databases">
        <authorList>
            <person name="Varghese N."/>
            <person name="Submissions S."/>
        </authorList>
    </citation>
    <scope>NUCLEOTIDE SEQUENCE [LARGE SCALE GENOMIC DNA]</scope>
    <source>
        <strain evidence="3">CGMCC 1.12461</strain>
    </source>
</reference>
<dbReference type="AlphaFoldDB" id="A0A285IV45"/>
<keyword evidence="3" id="KW-1185">Reference proteome</keyword>
<protein>
    <submittedName>
        <fullName evidence="2">Glycosyl transferases group 1</fullName>
    </submittedName>
</protein>
<dbReference type="EMBL" id="OBEB01000003">
    <property type="protein sequence ID" value="SNY51838.1"/>
    <property type="molecule type" value="Genomic_DNA"/>
</dbReference>
<sequence>MKSLCFVHQSKAQLPELQAYADYFRPLYQVEVSSPAADLSGYDIVWFFMGFCRYQPKPGQFIVHEYASLSTPPLARIKDQLKRRLNSRPHLRVFQNKKQSELLQFNDGVPERFRDMGIANHFRPQAGIEKKCDLIYVGSMDKSRQLEKALDVVLKLQPHASIWLVGQPSAYLQQRYQRYAGVRFTGPVANSQIPQLLNQARFGLNYVPDVYPYNLQTSTKLLEYAACGLPVIGNKNSWVSHFLTQNPLPFHDLQQLTAWPQPQAADISEQTRQAWRWQKRIADAGFETILPD</sequence>
<evidence type="ECO:0000313" key="2">
    <source>
        <dbReference type="EMBL" id="SNY51838.1"/>
    </source>
</evidence>
<dbReference type="GO" id="GO:0016740">
    <property type="term" value="F:transferase activity"/>
    <property type="evidence" value="ECO:0007669"/>
    <property type="project" value="UniProtKB-KW"/>
</dbReference>
<dbReference type="Pfam" id="PF13524">
    <property type="entry name" value="Glyco_trans_1_2"/>
    <property type="match status" value="1"/>
</dbReference>
<accession>A0A285IV45</accession>
<gene>
    <name evidence="2" type="ORF">SAMN06297280_1997</name>
</gene>
<name>A0A285IV45_9GAMM</name>
<dbReference type="InterPro" id="IPR055259">
    <property type="entry name" value="YkvP/CgeB_Glyco_trans-like"/>
</dbReference>
<organism evidence="2 3">
    <name type="scientific">Arsukibacterium tuosuense</name>
    <dbReference type="NCBI Taxonomy" id="1323745"/>
    <lineage>
        <taxon>Bacteria</taxon>
        <taxon>Pseudomonadati</taxon>
        <taxon>Pseudomonadota</taxon>
        <taxon>Gammaproteobacteria</taxon>
        <taxon>Chromatiales</taxon>
        <taxon>Chromatiaceae</taxon>
        <taxon>Arsukibacterium</taxon>
    </lineage>
</organism>
<dbReference type="SUPFAM" id="SSF53756">
    <property type="entry name" value="UDP-Glycosyltransferase/glycogen phosphorylase"/>
    <property type="match status" value="1"/>
</dbReference>
<feature type="domain" description="Spore protein YkvP/CgeB glycosyl transferase-like" evidence="1">
    <location>
        <begin position="148"/>
        <end position="260"/>
    </location>
</feature>
<keyword evidence="2" id="KW-0808">Transferase</keyword>
<dbReference type="RefSeq" id="WP_097111227.1">
    <property type="nucleotide sequence ID" value="NZ_OBEB01000003.1"/>
</dbReference>